<gene>
    <name evidence="2" type="ORF">JKP88DRAFT_251575</name>
</gene>
<evidence type="ECO:0000313" key="2">
    <source>
        <dbReference type="EMBL" id="KAG5191452.1"/>
    </source>
</evidence>
<dbReference type="Proteomes" id="UP000664859">
    <property type="component" value="Unassembled WGS sequence"/>
</dbReference>
<accession>A0A835ZFX0</accession>
<dbReference type="AlphaFoldDB" id="A0A835ZFX0"/>
<protein>
    <submittedName>
        <fullName evidence="2">Uncharacterized protein</fullName>
    </submittedName>
</protein>
<evidence type="ECO:0000313" key="3">
    <source>
        <dbReference type="Proteomes" id="UP000664859"/>
    </source>
</evidence>
<feature type="compositionally biased region" description="Acidic residues" evidence="1">
    <location>
        <begin position="217"/>
        <end position="228"/>
    </location>
</feature>
<feature type="region of interest" description="Disordered" evidence="1">
    <location>
        <begin position="196"/>
        <end position="229"/>
    </location>
</feature>
<evidence type="ECO:0000256" key="1">
    <source>
        <dbReference type="SAM" id="MobiDB-lite"/>
    </source>
</evidence>
<keyword evidence="3" id="KW-1185">Reference proteome</keyword>
<proteinExistence type="predicted"/>
<name>A0A835ZFX0_9STRA</name>
<comment type="caution">
    <text evidence="2">The sequence shown here is derived from an EMBL/GenBank/DDBJ whole genome shotgun (WGS) entry which is preliminary data.</text>
</comment>
<feature type="compositionally biased region" description="Low complexity" evidence="1">
    <location>
        <begin position="386"/>
        <end position="396"/>
    </location>
</feature>
<feature type="region of interest" description="Disordered" evidence="1">
    <location>
        <begin position="378"/>
        <end position="413"/>
    </location>
</feature>
<dbReference type="EMBL" id="JAFCMP010000020">
    <property type="protein sequence ID" value="KAG5191452.1"/>
    <property type="molecule type" value="Genomic_DNA"/>
</dbReference>
<organism evidence="2 3">
    <name type="scientific">Tribonema minus</name>
    <dbReference type="NCBI Taxonomy" id="303371"/>
    <lineage>
        <taxon>Eukaryota</taxon>
        <taxon>Sar</taxon>
        <taxon>Stramenopiles</taxon>
        <taxon>Ochrophyta</taxon>
        <taxon>PX clade</taxon>
        <taxon>Xanthophyceae</taxon>
        <taxon>Tribonematales</taxon>
        <taxon>Tribonemataceae</taxon>
        <taxon>Tribonema</taxon>
    </lineage>
</organism>
<sequence length="677" mass="71152">MCEGPSHTNPFAQAIIGKGTPDGYAQQASSSREDVAARVCAALDALRPLLALVDEAHARRVLDDGLLKRAIEDRLPGLVLHLLDGFGIDAYACTIMHGGIACTALDYAIACEGKSSEHLDDDGGRRSAITRLLWARTDGGTCRTGAGSRPSASRRRRALLLLLLQEALAQQLVGLLPRVLLALRRCRYTWPVRAKRSGNGGGRRGRSTGSERGGSCDDGDGSGSDCEEGQWTGPWDWRKVHIRASVPQQIRSLLRLAGFSWAPDVPFIRPGVPDGKSRSARATYTVGEHFFIDDDTLMAWLCEGDRWQSGMWREEVTLPDGDDNETLSTGATAAPPASASTAEPPAALKVRGGAAKKKAAAAAGRGGAAAAAAAAIGGKRKHRRASSPAAVTVAATARKRKPKSPVQSVDAGSSAGSMAAAGAAAAAAEGPPERFGTLWQTLKPHGWFSVYATASTLGSSVYYCRPGLPNRQKGRRSAFDAHFLNDDRRSAHACHGHSSHASFVFTCATGAARARDTFTGSSGTGGSATSDSEHNARAAVSRGGHISCDVKRCAPSQFVLEQWLAAALHVSSASRVVTNVAEVLRCEAISTRKMAALLTANNIKILIKADNNRLLWGISARLVAEAAERLRTGAAEPLPPATVPAAMAAPASTVDETALPCMLSNLAQTLNPEMTEA</sequence>
<feature type="region of interest" description="Disordered" evidence="1">
    <location>
        <begin position="316"/>
        <end position="351"/>
    </location>
</feature>
<reference evidence="2" key="1">
    <citation type="submission" date="2021-02" db="EMBL/GenBank/DDBJ databases">
        <title>First Annotated Genome of the Yellow-green Alga Tribonema minus.</title>
        <authorList>
            <person name="Mahan K.M."/>
        </authorList>
    </citation>
    <scope>NUCLEOTIDE SEQUENCE</scope>
    <source>
        <strain evidence="2">UTEX B ZZ1240</strain>
    </source>
</reference>
<feature type="compositionally biased region" description="Low complexity" evidence="1">
    <location>
        <begin position="328"/>
        <end position="351"/>
    </location>
</feature>